<feature type="non-terminal residue" evidence="1">
    <location>
        <position position="221"/>
    </location>
</feature>
<protein>
    <submittedName>
        <fullName evidence="1">13404_t:CDS:1</fullName>
    </submittedName>
</protein>
<sequence length="221" mass="23958">EINPSTLSGAIDVIVVQQPNGDLACSPFHVRFGKLSVLRPQEKKVEMTVNGKVVDFPMKIGEAGEAFFVFETDKVVPEEFQTSPLTGPTQPTLSEEPDFLDLGASSSQNSPVSKENTPIYDFGRNNVLGNDFGTEEGASDPENIADLSAISQDAVVAVGFSSDDETNAGKIVIQVDPPKEEVEGKNVIKQTNLNIIEEINLEQIEQDSKSEYDSESNIILL</sequence>
<dbReference type="Proteomes" id="UP000789702">
    <property type="component" value="Unassembled WGS sequence"/>
</dbReference>
<name>A0ACA9NYK1_9GLOM</name>
<proteinExistence type="predicted"/>
<evidence type="ECO:0000313" key="2">
    <source>
        <dbReference type="Proteomes" id="UP000789702"/>
    </source>
</evidence>
<comment type="caution">
    <text evidence="1">The sequence shown here is derived from an EMBL/GenBank/DDBJ whole genome shotgun (WGS) entry which is preliminary data.</text>
</comment>
<evidence type="ECO:0000313" key="1">
    <source>
        <dbReference type="EMBL" id="CAG8684015.1"/>
    </source>
</evidence>
<dbReference type="EMBL" id="CAJVPU010022067">
    <property type="protein sequence ID" value="CAG8684015.1"/>
    <property type="molecule type" value="Genomic_DNA"/>
</dbReference>
<gene>
    <name evidence="1" type="ORF">DHETER_LOCUS10809</name>
</gene>
<keyword evidence="2" id="KW-1185">Reference proteome</keyword>
<organism evidence="1 2">
    <name type="scientific">Dentiscutata heterogama</name>
    <dbReference type="NCBI Taxonomy" id="1316150"/>
    <lineage>
        <taxon>Eukaryota</taxon>
        <taxon>Fungi</taxon>
        <taxon>Fungi incertae sedis</taxon>
        <taxon>Mucoromycota</taxon>
        <taxon>Glomeromycotina</taxon>
        <taxon>Glomeromycetes</taxon>
        <taxon>Diversisporales</taxon>
        <taxon>Gigasporaceae</taxon>
        <taxon>Dentiscutata</taxon>
    </lineage>
</organism>
<feature type="non-terminal residue" evidence="1">
    <location>
        <position position="1"/>
    </location>
</feature>
<reference evidence="1" key="1">
    <citation type="submission" date="2021-06" db="EMBL/GenBank/DDBJ databases">
        <authorList>
            <person name="Kallberg Y."/>
            <person name="Tangrot J."/>
            <person name="Rosling A."/>
        </authorList>
    </citation>
    <scope>NUCLEOTIDE SEQUENCE</scope>
    <source>
        <strain evidence="1">IL203A</strain>
    </source>
</reference>
<accession>A0ACA9NYK1</accession>